<sequence length="912" mass="101072" precursor="true">MPAPWHEVLGPDNAARPSYRKLLEDLGQLRSVDLRALDDRMAATLREMGVNFDVIRNDPWGRQPWTCDVLPHIFASEDWALLVAGFRQRLRAFEHFLADVYGKREILRAGAVPIHAVLGSPHFQNACIHLPRPGNAYLHLSGMCVARDARGKWQVKHHHFGHATGISYMMQNRRALARVLPEIFQDTAVQSLAEMPLAIMERLRETNTSRGGEPAVVLLSPGAGSAVSSEQSFLARRMGIPVVQGGDLLVLDDCVFLKTVRGLERVDVIYNRVADFWLDPLVFRSDSMLGVPGLVHCLRKGTVALVNAVGSQLADDRSLLAFASQIIRYYLNEAPLLPTVPTYWLGDIDQREMVLENLENYRIRPISRESTSGSWERASVRDDAVLRQEIRKNPAHYVAQPHSEGAPTICFDDGQRVEHPQDHILFAARSGANFDVFPGALTRVFSRVDPRGEFGFGWTSKDSWVLADESTNTLLPTLARRTPHAEFAPRQVTSRVAEAFYWMGRYLERAHHQAHLIQVVETLETEELNSAERKAYRPVWNRLLPPLEKSAGTSRRSIANRLDRYRLVLLPEPGSVVSTFLRAMYNAESVQDSLSPEAWATLSELRMRFQRTRYRDGLSEPEAVRITRRMSEAATQLIPQFFAIADNTMLADDGWRFCEIGQLLERAVITANSVRSLSSTLAAAPGGDAHASEIELSVFLRMLGCRDAYRRIFQMRAEPIPVLELLYQHREVPRSVLRCLMKCGALLRESLAPEGTEQASAPADIEELVHQIKRIDWRAFVRIAHDEDQPATGFGPGSARATGRIGATARSADAVHDGRPHGHCGQLPESPGAHRAGHAADVAGVLGGSPIAPILPIPPIRDGGIGDIGPIGRIGNPAPPFSSLATRPGGLHRGHAFPPAPAPLRHAGFCRG</sequence>
<organism evidence="3 4">
    <name type="scientific">Chthoniobacter flavus Ellin428</name>
    <dbReference type="NCBI Taxonomy" id="497964"/>
    <lineage>
        <taxon>Bacteria</taxon>
        <taxon>Pseudomonadati</taxon>
        <taxon>Verrucomicrobiota</taxon>
        <taxon>Spartobacteria</taxon>
        <taxon>Chthoniobacterales</taxon>
        <taxon>Chthoniobacteraceae</taxon>
        <taxon>Chthoniobacter</taxon>
    </lineage>
</organism>
<evidence type="ECO:0000313" key="4">
    <source>
        <dbReference type="Proteomes" id="UP000005824"/>
    </source>
</evidence>
<dbReference type="Gene3D" id="3.40.50.11290">
    <property type="match status" value="1"/>
</dbReference>
<dbReference type="InterPro" id="IPR025841">
    <property type="entry name" value="CP_ATPgrasp_2"/>
</dbReference>
<accession>B4CV44</accession>
<feature type="domain" description="DUF403" evidence="1">
    <location>
        <begin position="493"/>
        <end position="775"/>
    </location>
</feature>
<dbReference type="STRING" id="497964.CfE428DRAFT_0557"/>
<proteinExistence type="predicted"/>
<dbReference type="RefSeq" id="WP_006977884.1">
    <property type="nucleotide sequence ID" value="NZ_ABVL01000001.1"/>
</dbReference>
<evidence type="ECO:0000259" key="1">
    <source>
        <dbReference type="Pfam" id="PF04168"/>
    </source>
</evidence>
<protein>
    <submittedName>
        <fullName evidence="3">Uncharacterized protein</fullName>
    </submittedName>
</protein>
<dbReference type="PANTHER" id="PTHR34595">
    <property type="entry name" value="BLR5612 PROTEIN"/>
    <property type="match status" value="1"/>
</dbReference>
<dbReference type="eggNOG" id="COG2308">
    <property type="taxonomic scope" value="Bacteria"/>
</dbReference>
<gene>
    <name evidence="3" type="ORF">CfE428DRAFT_0557</name>
</gene>
<dbReference type="SUPFAM" id="SSF56059">
    <property type="entry name" value="Glutathione synthetase ATP-binding domain-like"/>
    <property type="match status" value="1"/>
</dbReference>
<dbReference type="Pfam" id="PF14403">
    <property type="entry name" value="CP_ATPgrasp_2"/>
    <property type="match status" value="1"/>
</dbReference>
<evidence type="ECO:0000259" key="2">
    <source>
        <dbReference type="Pfam" id="PF14403"/>
    </source>
</evidence>
<dbReference type="Gene3D" id="3.30.1490.270">
    <property type="match status" value="1"/>
</dbReference>
<keyword evidence="4" id="KW-1185">Reference proteome</keyword>
<dbReference type="Pfam" id="PF04168">
    <property type="entry name" value="Alpha-E"/>
    <property type="match status" value="1"/>
</dbReference>
<dbReference type="AlphaFoldDB" id="B4CV44"/>
<dbReference type="PANTHER" id="PTHR34595:SF7">
    <property type="entry name" value="SLL1039 PROTEIN"/>
    <property type="match status" value="1"/>
</dbReference>
<feature type="domain" description="Circularly permuted ATP-grasp type 2" evidence="2">
    <location>
        <begin position="71"/>
        <end position="444"/>
    </location>
</feature>
<dbReference type="InParanoid" id="B4CV44"/>
<dbReference type="InterPro" id="IPR007296">
    <property type="entry name" value="DUF403"/>
</dbReference>
<dbReference type="EMBL" id="ABVL01000001">
    <property type="protein sequence ID" value="EDY22432.1"/>
    <property type="molecule type" value="Genomic_DNA"/>
</dbReference>
<comment type="caution">
    <text evidence="3">The sequence shown here is derived from an EMBL/GenBank/DDBJ whole genome shotgun (WGS) entry which is preliminary data.</text>
</comment>
<dbReference type="InterPro" id="IPR051680">
    <property type="entry name" value="ATP-dep_Glu-Cys_Ligase-2"/>
</dbReference>
<reference evidence="3 4" key="1">
    <citation type="journal article" date="2011" name="J. Bacteriol.">
        <title>Genome sequence of Chthoniobacter flavus Ellin428, an aerobic heterotrophic soil bacterium.</title>
        <authorList>
            <person name="Kant R."/>
            <person name="van Passel M.W."/>
            <person name="Palva A."/>
            <person name="Lucas S."/>
            <person name="Lapidus A."/>
            <person name="Glavina Del Rio T."/>
            <person name="Dalin E."/>
            <person name="Tice H."/>
            <person name="Bruce D."/>
            <person name="Goodwin L."/>
            <person name="Pitluck S."/>
            <person name="Larimer F.W."/>
            <person name="Land M.L."/>
            <person name="Hauser L."/>
            <person name="Sangwan P."/>
            <person name="de Vos W.M."/>
            <person name="Janssen P.H."/>
            <person name="Smidt H."/>
        </authorList>
    </citation>
    <scope>NUCLEOTIDE SEQUENCE [LARGE SCALE GENOMIC DNA]</scope>
    <source>
        <strain evidence="3 4">Ellin428</strain>
    </source>
</reference>
<dbReference type="Proteomes" id="UP000005824">
    <property type="component" value="Unassembled WGS sequence"/>
</dbReference>
<name>B4CV44_9BACT</name>
<evidence type="ECO:0000313" key="3">
    <source>
        <dbReference type="EMBL" id="EDY22432.1"/>
    </source>
</evidence>
<dbReference type="eggNOG" id="COG2307">
    <property type="taxonomic scope" value="Bacteria"/>
</dbReference>